<organism evidence="1">
    <name type="scientific">gut metagenome</name>
    <dbReference type="NCBI Taxonomy" id="749906"/>
    <lineage>
        <taxon>unclassified sequences</taxon>
        <taxon>metagenomes</taxon>
        <taxon>organismal metagenomes</taxon>
    </lineage>
</organism>
<comment type="caution">
    <text evidence="1">The sequence shown here is derived from an EMBL/GenBank/DDBJ whole genome shotgun (WGS) entry which is preliminary data.</text>
</comment>
<protein>
    <submittedName>
        <fullName evidence="1">Uncharacterized protein</fullName>
    </submittedName>
</protein>
<evidence type="ECO:0000313" key="1">
    <source>
        <dbReference type="EMBL" id="EJW95943.1"/>
    </source>
</evidence>
<feature type="non-terminal residue" evidence="1">
    <location>
        <position position="1"/>
    </location>
</feature>
<reference evidence="1" key="1">
    <citation type="journal article" date="2012" name="PLoS ONE">
        <title>Gene sets for utilization of primary and secondary nutrition supplies in the distal gut of endangered iberian lynx.</title>
        <authorList>
            <person name="Alcaide M."/>
            <person name="Messina E."/>
            <person name="Richter M."/>
            <person name="Bargiela R."/>
            <person name="Peplies J."/>
            <person name="Huws S.A."/>
            <person name="Newbold C.J."/>
            <person name="Golyshin P.N."/>
            <person name="Simon M.A."/>
            <person name="Lopez G."/>
            <person name="Yakimov M.M."/>
            <person name="Ferrer M."/>
        </authorList>
    </citation>
    <scope>NUCLEOTIDE SEQUENCE</scope>
</reference>
<sequence length="96" mass="10766">PLQHILHISKDLLNQIAQSMGTMNNMYFQSDLIQKVKSGAADLTAFLSAEQIASIQNFNVNFFGVDLTLKPEMAFNALLTFPRCPSCRWHLQTPSP</sequence>
<dbReference type="AlphaFoldDB" id="J9FNB0"/>
<accession>J9FNB0</accession>
<dbReference type="EMBL" id="AMCI01005533">
    <property type="protein sequence ID" value="EJW95943.1"/>
    <property type="molecule type" value="Genomic_DNA"/>
</dbReference>
<gene>
    <name evidence="1" type="ORF">EVA_15949</name>
</gene>
<proteinExistence type="predicted"/>
<name>J9FNB0_9ZZZZ</name>